<sequence>MYYFQLIVLLVAVHRFLTGTVAFTAAFDSDRDIESGQILVFNKVLLNFGGGYSNKTGIFTAPSSGVYVFQIHGLTLKRYDFWVELVHNDQYIVSAFARQGNSATLRLKKNDTVCVRTRRRSYLYGRPDEIYTTFVGYRIGLLREGDSE</sequence>
<feature type="signal peptide" evidence="3">
    <location>
        <begin position="1"/>
        <end position="22"/>
    </location>
</feature>
<dbReference type="PANTHER" id="PTHR15427:SF50">
    <property type="entry name" value="COMPLEMENT C1Q TUMOR NECROSIS FACTOR-RELATED PROTEIN 2-LIKE"/>
    <property type="match status" value="1"/>
</dbReference>
<evidence type="ECO:0000256" key="3">
    <source>
        <dbReference type="SAM" id="SignalP"/>
    </source>
</evidence>
<dbReference type="GO" id="GO:0005576">
    <property type="term" value="C:extracellular region"/>
    <property type="evidence" value="ECO:0007669"/>
    <property type="project" value="UniProtKB-SubCell"/>
</dbReference>
<evidence type="ECO:0000313" key="6">
    <source>
        <dbReference type="Proteomes" id="UP000678393"/>
    </source>
</evidence>
<protein>
    <recommendedName>
        <fullName evidence="4">C1q domain-containing protein</fullName>
    </recommendedName>
</protein>
<dbReference type="InterPro" id="IPR001073">
    <property type="entry name" value="C1q_dom"/>
</dbReference>
<dbReference type="Pfam" id="PF00386">
    <property type="entry name" value="C1q"/>
    <property type="match status" value="1"/>
</dbReference>
<dbReference type="InterPro" id="IPR008983">
    <property type="entry name" value="Tumour_necrosis_fac-like_dom"/>
</dbReference>
<accession>A0A8S3ZUP2</accession>
<evidence type="ECO:0000259" key="4">
    <source>
        <dbReference type="PROSITE" id="PS50871"/>
    </source>
</evidence>
<gene>
    <name evidence="5" type="ORF">CUNI_LOCUS15829</name>
</gene>
<comment type="subcellular location">
    <subcellularLocation>
        <location evidence="1">Secreted</location>
    </subcellularLocation>
</comment>
<name>A0A8S3ZUP2_9EUPU</name>
<dbReference type="Gene3D" id="2.60.120.40">
    <property type="match status" value="1"/>
</dbReference>
<keyword evidence="6" id="KW-1185">Reference proteome</keyword>
<evidence type="ECO:0000256" key="1">
    <source>
        <dbReference type="ARBA" id="ARBA00004613"/>
    </source>
</evidence>
<reference evidence="5" key="1">
    <citation type="submission" date="2021-04" db="EMBL/GenBank/DDBJ databases">
        <authorList>
            <consortium name="Molecular Ecology Group"/>
        </authorList>
    </citation>
    <scope>NUCLEOTIDE SEQUENCE</scope>
</reference>
<dbReference type="SMART" id="SM00110">
    <property type="entry name" value="C1Q"/>
    <property type="match status" value="1"/>
</dbReference>
<organism evidence="5 6">
    <name type="scientific">Candidula unifasciata</name>
    <dbReference type="NCBI Taxonomy" id="100452"/>
    <lineage>
        <taxon>Eukaryota</taxon>
        <taxon>Metazoa</taxon>
        <taxon>Spiralia</taxon>
        <taxon>Lophotrochozoa</taxon>
        <taxon>Mollusca</taxon>
        <taxon>Gastropoda</taxon>
        <taxon>Heterobranchia</taxon>
        <taxon>Euthyneura</taxon>
        <taxon>Panpulmonata</taxon>
        <taxon>Eupulmonata</taxon>
        <taxon>Stylommatophora</taxon>
        <taxon>Helicina</taxon>
        <taxon>Helicoidea</taxon>
        <taxon>Geomitridae</taxon>
        <taxon>Candidula</taxon>
    </lineage>
</organism>
<dbReference type="PRINTS" id="PR00007">
    <property type="entry name" value="COMPLEMNTC1Q"/>
</dbReference>
<dbReference type="PROSITE" id="PS50871">
    <property type="entry name" value="C1Q"/>
    <property type="match status" value="1"/>
</dbReference>
<dbReference type="EMBL" id="CAJHNH020003930">
    <property type="protein sequence ID" value="CAG5130271.1"/>
    <property type="molecule type" value="Genomic_DNA"/>
</dbReference>
<evidence type="ECO:0000256" key="2">
    <source>
        <dbReference type="ARBA" id="ARBA00022525"/>
    </source>
</evidence>
<keyword evidence="3" id="KW-0732">Signal</keyword>
<evidence type="ECO:0000313" key="5">
    <source>
        <dbReference type="EMBL" id="CAG5130271.1"/>
    </source>
</evidence>
<dbReference type="Proteomes" id="UP000678393">
    <property type="component" value="Unassembled WGS sequence"/>
</dbReference>
<proteinExistence type="predicted"/>
<comment type="caution">
    <text evidence="5">The sequence shown here is derived from an EMBL/GenBank/DDBJ whole genome shotgun (WGS) entry which is preliminary data.</text>
</comment>
<keyword evidence="2" id="KW-0964">Secreted</keyword>
<dbReference type="PANTHER" id="PTHR15427">
    <property type="entry name" value="EMILIN ELASTIN MICROFIBRIL INTERFACE-LOCATED PROTEIN ELASTIN MICROFIBRIL INTERFACER"/>
    <property type="match status" value="1"/>
</dbReference>
<dbReference type="AlphaFoldDB" id="A0A8S3ZUP2"/>
<dbReference type="SUPFAM" id="SSF49842">
    <property type="entry name" value="TNF-like"/>
    <property type="match status" value="1"/>
</dbReference>
<feature type="domain" description="C1q" evidence="4">
    <location>
        <begin position="16"/>
        <end position="145"/>
    </location>
</feature>
<feature type="chain" id="PRO_5035930866" description="C1q domain-containing protein" evidence="3">
    <location>
        <begin position="23"/>
        <end position="148"/>
    </location>
</feature>
<dbReference type="OrthoDB" id="6154955at2759"/>
<dbReference type="InterPro" id="IPR050392">
    <property type="entry name" value="Collagen/C1q_domain"/>
</dbReference>